<comment type="similarity">
    <text evidence="1">Belongs to the AHA1 family.</text>
</comment>
<dbReference type="Pfam" id="PF08327">
    <property type="entry name" value="AHSA1"/>
    <property type="match status" value="1"/>
</dbReference>
<evidence type="ECO:0000313" key="3">
    <source>
        <dbReference type="EMBL" id="MDI5948909.1"/>
    </source>
</evidence>
<evidence type="ECO:0000259" key="2">
    <source>
        <dbReference type="Pfam" id="PF08327"/>
    </source>
</evidence>
<dbReference type="SUPFAM" id="SSF55961">
    <property type="entry name" value="Bet v1-like"/>
    <property type="match status" value="1"/>
</dbReference>
<comment type="caution">
    <text evidence="3">The sequence shown here is derived from an EMBL/GenBank/DDBJ whole genome shotgun (WGS) entry which is preliminary data.</text>
</comment>
<sequence>MITVQNTINASIEKVWELWTAPEHVMKWNNASEDWHTPFAENDLKVGKKFKYTMASKDGTMRFDFEGIYTNVVNHSLIEYEMADRRKVKIVFEKDAKGIKVIESFDPETENSEEMQKNGWQAILDNFKKYVENSTL</sequence>
<proteinExistence type="inferred from homology"/>
<name>A0AAW6TKE5_9FLAO</name>
<reference evidence="3 4" key="1">
    <citation type="submission" date="2023-04" db="EMBL/GenBank/DDBJ databases">
        <title>Two novel species of Flavobacterium.</title>
        <authorList>
            <person name="Liu Q."/>
            <person name="Xin Y.-H."/>
        </authorList>
    </citation>
    <scope>NUCLEOTIDE SEQUENCE [LARGE SCALE GENOMIC DNA]</scope>
    <source>
        <strain evidence="3 4">LB2P87</strain>
    </source>
</reference>
<keyword evidence="4" id="KW-1185">Reference proteome</keyword>
<protein>
    <submittedName>
        <fullName evidence="3">SRPBCC family protein</fullName>
    </submittedName>
</protein>
<gene>
    <name evidence="3" type="ORF">QLS97_04530</name>
</gene>
<dbReference type="RefSeq" id="WP_282714498.1">
    <property type="nucleotide sequence ID" value="NZ_JASCRY010000001.1"/>
</dbReference>
<evidence type="ECO:0000256" key="1">
    <source>
        <dbReference type="ARBA" id="ARBA00006817"/>
    </source>
</evidence>
<dbReference type="Gene3D" id="3.30.530.20">
    <property type="match status" value="1"/>
</dbReference>
<dbReference type="EMBL" id="JASCRY010000001">
    <property type="protein sequence ID" value="MDI5948909.1"/>
    <property type="molecule type" value="Genomic_DNA"/>
</dbReference>
<dbReference type="AlphaFoldDB" id="A0AAW6TKE5"/>
<dbReference type="CDD" id="cd08897">
    <property type="entry name" value="SRPBCC_CalC_Aha1-like_4"/>
    <property type="match status" value="1"/>
</dbReference>
<feature type="domain" description="Activator of Hsp90 ATPase homologue 1/2-like C-terminal" evidence="2">
    <location>
        <begin position="9"/>
        <end position="132"/>
    </location>
</feature>
<accession>A0AAW6TKE5</accession>
<evidence type="ECO:0000313" key="4">
    <source>
        <dbReference type="Proteomes" id="UP001228643"/>
    </source>
</evidence>
<organism evidence="3 4">
    <name type="scientific">Flavobacterium yafengii</name>
    <dbReference type="NCBI Taxonomy" id="3041253"/>
    <lineage>
        <taxon>Bacteria</taxon>
        <taxon>Pseudomonadati</taxon>
        <taxon>Bacteroidota</taxon>
        <taxon>Flavobacteriia</taxon>
        <taxon>Flavobacteriales</taxon>
        <taxon>Flavobacteriaceae</taxon>
        <taxon>Flavobacterium</taxon>
    </lineage>
</organism>
<dbReference type="InterPro" id="IPR013538">
    <property type="entry name" value="ASHA1/2-like_C"/>
</dbReference>
<dbReference type="Proteomes" id="UP001228643">
    <property type="component" value="Unassembled WGS sequence"/>
</dbReference>
<dbReference type="InterPro" id="IPR023393">
    <property type="entry name" value="START-like_dom_sf"/>
</dbReference>